<dbReference type="PROSITE" id="PS51203">
    <property type="entry name" value="CS"/>
    <property type="match status" value="1"/>
</dbReference>
<sequence length="230" mass="27747">MSIDYSKWDKIEVSDEEESHKLKVVKLNPNQQVVLGKDGYKVKESVDKKPNELEDVSKEWHKRILHGIVTVDSHFYSQDRYSVNFYILVNFDYKKLTLKFNETSISLYDNEKEIICREFYSKIKKDESFWNWEIVNLEIDWKALKEYSKKVNSEKLKPKLYFESKVKAKFIEVNVQKLVEITDCFVWWPKLFKDDVEEIRIVDNSEFIKVWDEAHEKFREKVSNQEKIPI</sequence>
<dbReference type="InterPro" id="IPR007052">
    <property type="entry name" value="CS_dom"/>
</dbReference>
<dbReference type="InterPro" id="IPR008978">
    <property type="entry name" value="HSP20-like_chaperone"/>
</dbReference>
<evidence type="ECO:0000313" key="2">
    <source>
        <dbReference type="EMBL" id="UKK00384.2"/>
    </source>
</evidence>
<dbReference type="Gene3D" id="2.60.40.790">
    <property type="match status" value="1"/>
</dbReference>
<organism evidence="2 3">
    <name type="scientific">Theileria orientalis</name>
    <dbReference type="NCBI Taxonomy" id="68886"/>
    <lineage>
        <taxon>Eukaryota</taxon>
        <taxon>Sar</taxon>
        <taxon>Alveolata</taxon>
        <taxon>Apicomplexa</taxon>
        <taxon>Aconoidasida</taxon>
        <taxon>Piroplasmida</taxon>
        <taxon>Theileriidae</taxon>
        <taxon>Theileria</taxon>
    </lineage>
</organism>
<reference evidence="2" key="1">
    <citation type="submission" date="2022-07" db="EMBL/GenBank/DDBJ databases">
        <title>Evaluation of T. orientalis genome assembly methods using nanopore sequencing and analysis of variation between genomes.</title>
        <authorList>
            <person name="Yam J."/>
            <person name="Micallef M.L."/>
            <person name="Liu M."/>
            <person name="Djordjevic S.P."/>
            <person name="Bogema D.R."/>
            <person name="Jenkins C."/>
        </authorList>
    </citation>
    <scope>NUCLEOTIDE SEQUENCE</scope>
    <source>
        <strain evidence="2">Goon Nure</strain>
    </source>
</reference>
<protein>
    <submittedName>
        <fullName evidence="2">SprA protein</fullName>
    </submittedName>
</protein>
<dbReference type="Proteomes" id="UP000244811">
    <property type="component" value="Chromosome 1"/>
</dbReference>
<dbReference type="SUPFAM" id="SSF49764">
    <property type="entry name" value="HSP20-like chaperones"/>
    <property type="match status" value="1"/>
</dbReference>
<feature type="domain" description="CS" evidence="1">
    <location>
        <begin position="69"/>
        <end position="192"/>
    </location>
</feature>
<gene>
    <name evidence="2" type="ORF">MACK_000456</name>
</gene>
<evidence type="ECO:0000313" key="3">
    <source>
        <dbReference type="Proteomes" id="UP000244811"/>
    </source>
</evidence>
<name>A0A976MBK5_THEOR</name>
<dbReference type="EMBL" id="CP056069">
    <property type="protein sequence ID" value="UKK00384.2"/>
    <property type="molecule type" value="Genomic_DNA"/>
</dbReference>
<dbReference type="AlphaFoldDB" id="A0A976MBK5"/>
<evidence type="ECO:0000259" key="1">
    <source>
        <dbReference type="PROSITE" id="PS51203"/>
    </source>
</evidence>
<proteinExistence type="predicted"/>
<accession>A0A976MBK5</accession>